<accession>A0A8T0XSF6</accession>
<evidence type="ECO:0000313" key="2">
    <source>
        <dbReference type="EMBL" id="KAG2660074.1"/>
    </source>
</evidence>
<reference evidence="2" key="1">
    <citation type="submission" date="2020-05" db="EMBL/GenBank/DDBJ databases">
        <title>WGS assembly of Panicum virgatum.</title>
        <authorList>
            <person name="Lovell J.T."/>
            <person name="Jenkins J."/>
            <person name="Shu S."/>
            <person name="Juenger T.E."/>
            <person name="Schmutz J."/>
        </authorList>
    </citation>
    <scope>NUCLEOTIDE SEQUENCE</scope>
    <source>
        <strain evidence="2">AP13</strain>
    </source>
</reference>
<dbReference type="Proteomes" id="UP000823388">
    <property type="component" value="Chromosome 1K"/>
</dbReference>
<comment type="caution">
    <text evidence="2">The sequence shown here is derived from an EMBL/GenBank/DDBJ whole genome shotgun (WGS) entry which is preliminary data.</text>
</comment>
<feature type="region of interest" description="Disordered" evidence="1">
    <location>
        <begin position="70"/>
        <end position="90"/>
    </location>
</feature>
<dbReference type="EMBL" id="CM029037">
    <property type="protein sequence ID" value="KAG2660074.1"/>
    <property type="molecule type" value="Genomic_DNA"/>
</dbReference>
<protein>
    <submittedName>
        <fullName evidence="2">Uncharacterized protein</fullName>
    </submittedName>
</protein>
<evidence type="ECO:0000256" key="1">
    <source>
        <dbReference type="SAM" id="MobiDB-lite"/>
    </source>
</evidence>
<proteinExistence type="predicted"/>
<gene>
    <name evidence="2" type="ORF">PVAP13_1KG395205</name>
</gene>
<name>A0A8T0XSF6_PANVG</name>
<organism evidence="2 3">
    <name type="scientific">Panicum virgatum</name>
    <name type="common">Blackwell switchgrass</name>
    <dbReference type="NCBI Taxonomy" id="38727"/>
    <lineage>
        <taxon>Eukaryota</taxon>
        <taxon>Viridiplantae</taxon>
        <taxon>Streptophyta</taxon>
        <taxon>Embryophyta</taxon>
        <taxon>Tracheophyta</taxon>
        <taxon>Spermatophyta</taxon>
        <taxon>Magnoliopsida</taxon>
        <taxon>Liliopsida</taxon>
        <taxon>Poales</taxon>
        <taxon>Poaceae</taxon>
        <taxon>PACMAD clade</taxon>
        <taxon>Panicoideae</taxon>
        <taxon>Panicodae</taxon>
        <taxon>Paniceae</taxon>
        <taxon>Panicinae</taxon>
        <taxon>Panicum</taxon>
        <taxon>Panicum sect. Hiantes</taxon>
    </lineage>
</organism>
<dbReference type="AlphaFoldDB" id="A0A8T0XSF6"/>
<keyword evidence="3" id="KW-1185">Reference proteome</keyword>
<feature type="compositionally biased region" description="Basic and acidic residues" evidence="1">
    <location>
        <begin position="72"/>
        <end position="90"/>
    </location>
</feature>
<evidence type="ECO:0000313" key="3">
    <source>
        <dbReference type="Proteomes" id="UP000823388"/>
    </source>
</evidence>
<sequence>MPILSPTLTKRPVAAMRPTRLLPFSPQPLILEWKTTAAMASISVFPARRGGLRLRIWHHHVLHLLSELPKTGCHDPEREGSDGRNDVVPN</sequence>